<dbReference type="Gene3D" id="3.90.550.10">
    <property type="entry name" value="Spore Coat Polysaccharide Biosynthesis Protein SpsA, Chain A"/>
    <property type="match status" value="2"/>
</dbReference>
<dbReference type="InterPro" id="IPR029044">
    <property type="entry name" value="Nucleotide-diphossugar_trans"/>
</dbReference>
<keyword evidence="1" id="KW-0328">Glycosyltransferase</keyword>
<dbReference type="GO" id="GO:0016757">
    <property type="term" value="F:glycosyltransferase activity"/>
    <property type="evidence" value="ECO:0007669"/>
    <property type="project" value="UniProtKB-KW"/>
</dbReference>
<dbReference type="RefSeq" id="WP_272778261.1">
    <property type="nucleotide sequence ID" value="NZ_JAQQLI010000027.1"/>
</dbReference>
<sequence length="609" mass="64735">MRAFSHDLRRALDILRTAGLVALAQRAGRRLRRLLAPRGYAAWIRRYGTGLPDPRLSAPRADGGRSIAVLLPEPGVPDDLAATLRALQAQTSPAWRLRIAVAGPPPAALVRLAAAEPRVDLVPVAPPERAEDAWAAAATALAAGAAAPLVTVLDAGDRPAPDMVAAAQAAFADDPGLALAFGDEDVLRPSRLPWRGPVRADPWFKPDWNPALMLGCDAVGRPAVHDRATVLRLGGFRPGLAGAEEHDLALRIARAVPPAAIRHLPRVLLHRRPGGRHPGGWRMPEGGAAARRAVAEHLAALDVAATVEPGPVGNRVATALPRPAPRVSVLVATTGRPAVARRCFETLLRATDYDPLEVLVLVAEPALADPERASFLNGLAADPRVRLVVGPDRPFNYSEVNNHGAAQATGEFLCFLNDDTEALGPGWLAALAARTMLPEVGAAGAMLYYPDGTIQHAGVLLGLGGIAGHAGHRVPRGSPGPFGRFALDQDVAAVTAACMAVRADVFRDVGGFDEALPLAYNDVDLCLRIRRAGWRILWTPAAALVHHESASLGPHDTAHAARFAEDVRLMRERWAEDLAADPYYNANLSLDRAWALAFPPRPARPTRTR</sequence>
<dbReference type="Pfam" id="PF13641">
    <property type="entry name" value="Glyco_tranf_2_3"/>
    <property type="match status" value="1"/>
</dbReference>
<reference evidence="1" key="2">
    <citation type="submission" date="2023-02" db="EMBL/GenBank/DDBJ databases">
        <authorList>
            <person name="Rayyan A."/>
            <person name="Meyer T."/>
            <person name="Kyndt J.A."/>
        </authorList>
    </citation>
    <scope>NUCLEOTIDE SEQUENCE</scope>
    <source>
        <strain evidence="1">DSM 9987</strain>
    </source>
</reference>
<proteinExistence type="predicted"/>
<protein>
    <submittedName>
        <fullName evidence="1">Glycosyltransferase</fullName>
        <ecNumber evidence="1">2.4.-.-</ecNumber>
    </submittedName>
</protein>
<dbReference type="EMBL" id="JAQQLI010000027">
    <property type="protein sequence ID" value="MDC7787421.1"/>
    <property type="molecule type" value="Genomic_DNA"/>
</dbReference>
<dbReference type="Proteomes" id="UP001165652">
    <property type="component" value="Unassembled WGS sequence"/>
</dbReference>
<accession>A0ABT5JCT5</accession>
<comment type="caution">
    <text evidence="1">The sequence shown here is derived from an EMBL/GenBank/DDBJ whole genome shotgun (WGS) entry which is preliminary data.</text>
</comment>
<dbReference type="PANTHER" id="PTHR43179">
    <property type="entry name" value="RHAMNOSYLTRANSFERASE WBBL"/>
    <property type="match status" value="1"/>
</dbReference>
<keyword evidence="2" id="KW-1185">Reference proteome</keyword>
<reference evidence="1" key="1">
    <citation type="journal article" date="2023" name="Microbiol Resour">
        <title>Genome Sequences of Rhodoplanes serenus and Two Thermotolerant Strains, Rhodoplanes tepidamans and 'Rhodoplanes cryptolactis,' Further Refine the Genus.</title>
        <authorList>
            <person name="Rayyan A.A."/>
            <person name="Kyndt J.A."/>
        </authorList>
    </citation>
    <scope>NUCLEOTIDE SEQUENCE</scope>
    <source>
        <strain evidence="1">DSM 9987</strain>
    </source>
</reference>
<evidence type="ECO:0000313" key="1">
    <source>
        <dbReference type="EMBL" id="MDC7787421.1"/>
    </source>
</evidence>
<keyword evidence="1" id="KW-0808">Transferase</keyword>
<evidence type="ECO:0000313" key="2">
    <source>
        <dbReference type="Proteomes" id="UP001165652"/>
    </source>
</evidence>
<dbReference type="PANTHER" id="PTHR43179:SF7">
    <property type="entry name" value="RHAMNOSYLTRANSFERASE WBBL"/>
    <property type="match status" value="1"/>
</dbReference>
<organism evidence="1 2">
    <name type="scientific">Rhodoplanes tepidamans</name>
    <name type="common">Rhodoplanes cryptolactis</name>
    <dbReference type="NCBI Taxonomy" id="200616"/>
    <lineage>
        <taxon>Bacteria</taxon>
        <taxon>Pseudomonadati</taxon>
        <taxon>Pseudomonadota</taxon>
        <taxon>Alphaproteobacteria</taxon>
        <taxon>Hyphomicrobiales</taxon>
        <taxon>Nitrobacteraceae</taxon>
        <taxon>Rhodoplanes</taxon>
    </lineage>
</organism>
<gene>
    <name evidence="1" type="ORF">PQJ73_17160</name>
</gene>
<name>A0ABT5JCT5_RHOTP</name>
<dbReference type="SUPFAM" id="SSF53448">
    <property type="entry name" value="Nucleotide-diphospho-sugar transferases"/>
    <property type="match status" value="2"/>
</dbReference>
<dbReference type="EC" id="2.4.-.-" evidence="1"/>